<name>A0ABT8QXB4_9FIRM</name>
<evidence type="ECO:0000256" key="2">
    <source>
        <dbReference type="ARBA" id="ARBA00022603"/>
    </source>
</evidence>
<dbReference type="InterPro" id="IPR038601">
    <property type="entry name" value="MttB-like_sf"/>
</dbReference>
<dbReference type="GO" id="GO:0032259">
    <property type="term" value="P:methylation"/>
    <property type="evidence" value="ECO:0007669"/>
    <property type="project" value="UniProtKB-KW"/>
</dbReference>
<protein>
    <submittedName>
        <fullName evidence="4">Trimethylamine methyltransferase family protein</fullName>
    </submittedName>
</protein>
<feature type="non-terminal residue" evidence="4">
    <location>
        <position position="1"/>
    </location>
</feature>
<keyword evidence="2 4" id="KW-0489">Methyltransferase</keyword>
<dbReference type="Proteomes" id="UP001176021">
    <property type="component" value="Unassembled WGS sequence"/>
</dbReference>
<dbReference type="GO" id="GO:0008168">
    <property type="term" value="F:methyltransferase activity"/>
    <property type="evidence" value="ECO:0007669"/>
    <property type="project" value="UniProtKB-KW"/>
</dbReference>
<dbReference type="Gene3D" id="3.20.20.480">
    <property type="entry name" value="Trimethylamine methyltransferase-like"/>
    <property type="match status" value="1"/>
</dbReference>
<organism evidence="4 5">
    <name type="scientific">Desulfosporosinus nitroreducens</name>
    <dbReference type="NCBI Taxonomy" id="2018668"/>
    <lineage>
        <taxon>Bacteria</taxon>
        <taxon>Bacillati</taxon>
        <taxon>Bacillota</taxon>
        <taxon>Clostridia</taxon>
        <taxon>Eubacteriales</taxon>
        <taxon>Desulfitobacteriaceae</taxon>
        <taxon>Desulfosporosinus</taxon>
    </lineage>
</organism>
<accession>A0ABT8QXB4</accession>
<sequence length="274" mass="29882">PLQHAWEAASKLILAARKGLPVVYTPCVMAGGTVPATMAGVLTQGLAESLSGLVINQSTREGSPFIMGGVFTIMDMSSTIFSYGSPEFNLLMSSLADLAHYLKLPMFGTAGCSDSNLVDEQAGIEAALSIAMTALSGPNLNHDVGYIEYGSTSSLEFLAINNDVIGMARRLVRGIQVNDETLALDIIHKIGPGGHFLSEAHTMKHFKTETYYPSLIDRQRYESWLESGSKTLFERANEKVKDIIENYEPDPLPKDVQQKIRAIVERSEQKIVKS</sequence>
<gene>
    <name evidence="4" type="ORF">M8H41_24620</name>
</gene>
<comment type="caution">
    <text evidence="4">The sequence shown here is derived from an EMBL/GenBank/DDBJ whole genome shotgun (WGS) entry which is preliminary data.</text>
</comment>
<proteinExistence type="inferred from homology"/>
<dbReference type="RefSeq" id="WP_302050342.1">
    <property type="nucleotide sequence ID" value="NZ_JAMJEV010000039.1"/>
</dbReference>
<evidence type="ECO:0000256" key="1">
    <source>
        <dbReference type="ARBA" id="ARBA00007137"/>
    </source>
</evidence>
<reference evidence="4" key="1">
    <citation type="submission" date="2022-05" db="EMBL/GenBank/DDBJ databases">
        <title>Expanded diversity of anoxic marine methylotrophy in a Black Sea sulfate reducing microorganism.</title>
        <authorList>
            <person name="Fischer P.Q."/>
            <person name="Stams A.J.M."/>
            <person name="Villanueva L."/>
            <person name="Sousa D.Z."/>
        </authorList>
    </citation>
    <scope>NUCLEOTIDE SEQUENCE</scope>
    <source>
        <strain evidence="4">P130</strain>
    </source>
</reference>
<evidence type="ECO:0000313" key="4">
    <source>
        <dbReference type="EMBL" id="MDO0825987.1"/>
    </source>
</evidence>
<dbReference type="Pfam" id="PF06253">
    <property type="entry name" value="MTTB"/>
    <property type="match status" value="1"/>
</dbReference>
<dbReference type="EMBL" id="JAMJEV010000039">
    <property type="protein sequence ID" value="MDO0825987.1"/>
    <property type="molecule type" value="Genomic_DNA"/>
</dbReference>
<keyword evidence="5" id="KW-1185">Reference proteome</keyword>
<dbReference type="InterPro" id="IPR010426">
    <property type="entry name" value="MTTB_MeTrfase"/>
</dbReference>
<evidence type="ECO:0000256" key="3">
    <source>
        <dbReference type="ARBA" id="ARBA00022679"/>
    </source>
</evidence>
<evidence type="ECO:0000313" key="5">
    <source>
        <dbReference type="Proteomes" id="UP001176021"/>
    </source>
</evidence>
<comment type="similarity">
    <text evidence="1">Belongs to the trimethylamine methyltransferase family.</text>
</comment>
<keyword evidence="3" id="KW-0808">Transferase</keyword>